<feature type="transmembrane region" description="Helical" evidence="6">
    <location>
        <begin position="183"/>
        <end position="203"/>
    </location>
</feature>
<dbReference type="Pfam" id="PF01554">
    <property type="entry name" value="MatE"/>
    <property type="match status" value="2"/>
</dbReference>
<evidence type="ECO:0000256" key="2">
    <source>
        <dbReference type="ARBA" id="ARBA00010199"/>
    </source>
</evidence>
<feature type="transmembrane region" description="Helical" evidence="6">
    <location>
        <begin position="346"/>
        <end position="364"/>
    </location>
</feature>
<reference evidence="7 8" key="1">
    <citation type="journal article" date="2011" name="Int. J. Syst. Evol. Microbiol.">
        <title>Zhongshania antarctica gen. nov., sp. nov. and Zhongshania guokunii sp. nov., gammaproteobacteria respectively isolated from coastal attached (fast) ice and surface seawater of the Antarctic.</title>
        <authorList>
            <person name="Li H.J."/>
            <person name="Zhang X.Y."/>
            <person name="Chen C.X."/>
            <person name="Zhang Y.J."/>
            <person name="Gao Z.M."/>
            <person name="Yu Y."/>
            <person name="Chen X.L."/>
            <person name="Chen B."/>
            <person name="Zhang Y.Z."/>
        </authorList>
    </citation>
    <scope>NUCLEOTIDE SEQUENCE [LARGE SCALE GENOMIC DNA]</scope>
    <source>
        <strain evidence="7 8">R06B22</strain>
    </source>
</reference>
<protein>
    <submittedName>
        <fullName evidence="7">MATE family efflux transporter</fullName>
    </submittedName>
</protein>
<keyword evidence="5 6" id="KW-0472">Membrane</keyword>
<feature type="transmembrane region" description="Helical" evidence="6">
    <location>
        <begin position="235"/>
        <end position="255"/>
    </location>
</feature>
<dbReference type="EMBL" id="JBFRYB010000001">
    <property type="protein sequence ID" value="MEX1664147.1"/>
    <property type="molecule type" value="Genomic_DNA"/>
</dbReference>
<evidence type="ECO:0000313" key="7">
    <source>
        <dbReference type="EMBL" id="MEX1664147.1"/>
    </source>
</evidence>
<accession>A0ABV3TRG8</accession>
<feature type="transmembrane region" description="Helical" evidence="6">
    <location>
        <begin position="124"/>
        <end position="143"/>
    </location>
</feature>
<comment type="caution">
    <text evidence="7">The sequence shown here is derived from an EMBL/GenBank/DDBJ whole genome shotgun (WGS) entry which is preliminary data.</text>
</comment>
<dbReference type="RefSeq" id="WP_368374272.1">
    <property type="nucleotide sequence ID" value="NZ_JBFRYB010000001.1"/>
</dbReference>
<proteinExistence type="inferred from homology"/>
<feature type="transmembrane region" description="Helical" evidence="6">
    <location>
        <begin position="155"/>
        <end position="177"/>
    </location>
</feature>
<evidence type="ECO:0000313" key="8">
    <source>
        <dbReference type="Proteomes" id="UP001557484"/>
    </source>
</evidence>
<feature type="transmembrane region" description="Helical" evidence="6">
    <location>
        <begin position="82"/>
        <end position="104"/>
    </location>
</feature>
<dbReference type="Proteomes" id="UP001557484">
    <property type="component" value="Unassembled WGS sequence"/>
</dbReference>
<evidence type="ECO:0000256" key="1">
    <source>
        <dbReference type="ARBA" id="ARBA00004141"/>
    </source>
</evidence>
<name>A0ABV3TRG8_9GAMM</name>
<gene>
    <name evidence="7" type="ORF">AB4875_01540</name>
</gene>
<evidence type="ECO:0000256" key="4">
    <source>
        <dbReference type="ARBA" id="ARBA00022989"/>
    </source>
</evidence>
<evidence type="ECO:0000256" key="6">
    <source>
        <dbReference type="SAM" id="Phobius"/>
    </source>
</evidence>
<feature type="transmembrane region" description="Helical" evidence="6">
    <location>
        <begin position="261"/>
        <end position="278"/>
    </location>
</feature>
<dbReference type="PANTHER" id="PTHR42893">
    <property type="entry name" value="PROTEIN DETOXIFICATION 44, CHLOROPLASTIC-RELATED"/>
    <property type="match status" value="1"/>
</dbReference>
<dbReference type="NCBIfam" id="TIGR00797">
    <property type="entry name" value="matE"/>
    <property type="match status" value="1"/>
</dbReference>
<dbReference type="InterPro" id="IPR002528">
    <property type="entry name" value="MATE_fam"/>
</dbReference>
<sequence length="434" mass="47414">MQHASRRIRALSGPMILANLSVPLLGIVDTAILGHLNDSRYLSAVAISSSLLAFLYWGFGFLRMGTTGASAQAHNHNESAGLLIKALAFSWVIAIFILFAGHSLSHIGLSLMNANDSLMPLAQSYLHIRLYSAPAVLGTYVVVGWQIGQQQTRWPLAIALTSNIINIALDYVFVIKLNLYSDGAAVASAISEYCGFGLALWSVRSPLKHISKLGISHAWLQGPKLKQLLTSNFQLFIRTAALLFSFAFFTAQSATLGQNQLAANAILIQLMMISAYGLDGFAHAAEALVGEAYRRRDRALLITTCLACAKYCAVTAVMASAALFIFKSAIIGVMTDLPVVGQLVRQYYYWIIWLPLLCAPSYLLDGIYIGSLKTQTMQWCMLFCVSAVYLPLWAATQNWGNQGLWLAFSAFNLARGLSLALLFPYSILKNIPSR</sequence>
<keyword evidence="4 6" id="KW-1133">Transmembrane helix</keyword>
<feature type="transmembrane region" description="Helical" evidence="6">
    <location>
        <begin position="376"/>
        <end position="394"/>
    </location>
</feature>
<dbReference type="InterPro" id="IPR044644">
    <property type="entry name" value="DinF-like"/>
</dbReference>
<feature type="transmembrane region" description="Helical" evidence="6">
    <location>
        <begin position="12"/>
        <end position="35"/>
    </location>
</feature>
<feature type="transmembrane region" description="Helical" evidence="6">
    <location>
        <begin position="299"/>
        <end position="326"/>
    </location>
</feature>
<keyword evidence="8" id="KW-1185">Reference proteome</keyword>
<dbReference type="PANTHER" id="PTHR42893:SF46">
    <property type="entry name" value="PROTEIN DETOXIFICATION 44, CHLOROPLASTIC"/>
    <property type="match status" value="1"/>
</dbReference>
<organism evidence="7 8">
    <name type="scientific">Zhongshania arctica</name>
    <dbReference type="NCBI Taxonomy" id="3238302"/>
    <lineage>
        <taxon>Bacteria</taxon>
        <taxon>Pseudomonadati</taxon>
        <taxon>Pseudomonadota</taxon>
        <taxon>Gammaproteobacteria</taxon>
        <taxon>Cellvibrionales</taxon>
        <taxon>Spongiibacteraceae</taxon>
        <taxon>Zhongshania</taxon>
    </lineage>
</organism>
<feature type="transmembrane region" description="Helical" evidence="6">
    <location>
        <begin position="41"/>
        <end position="62"/>
    </location>
</feature>
<dbReference type="CDD" id="cd13136">
    <property type="entry name" value="MATE_DinF_like"/>
    <property type="match status" value="1"/>
</dbReference>
<comment type="similarity">
    <text evidence="2">Belongs to the multi antimicrobial extrusion (MATE) (TC 2.A.66.1) family.</text>
</comment>
<evidence type="ECO:0000256" key="3">
    <source>
        <dbReference type="ARBA" id="ARBA00022692"/>
    </source>
</evidence>
<keyword evidence="3 6" id="KW-0812">Transmembrane</keyword>
<evidence type="ECO:0000256" key="5">
    <source>
        <dbReference type="ARBA" id="ARBA00023136"/>
    </source>
</evidence>
<comment type="subcellular location">
    <subcellularLocation>
        <location evidence="1">Membrane</location>
        <topology evidence="1">Multi-pass membrane protein</topology>
    </subcellularLocation>
</comment>
<feature type="transmembrane region" description="Helical" evidence="6">
    <location>
        <begin position="406"/>
        <end position="428"/>
    </location>
</feature>